<evidence type="ECO:0008006" key="4">
    <source>
        <dbReference type="Google" id="ProtNLM"/>
    </source>
</evidence>
<dbReference type="RefSeq" id="XP_037197016.1">
    <property type="nucleotide sequence ID" value="XM_037330683.1"/>
</dbReference>
<evidence type="ECO:0000256" key="1">
    <source>
        <dbReference type="SAM" id="MobiDB-lite"/>
    </source>
</evidence>
<dbReference type="Proteomes" id="UP000531561">
    <property type="component" value="Unassembled WGS sequence"/>
</dbReference>
<comment type="caution">
    <text evidence="2">The sequence shown here is derived from an EMBL/GenBank/DDBJ whole genome shotgun (WGS) entry which is preliminary data.</text>
</comment>
<keyword evidence="3" id="KW-1185">Reference proteome</keyword>
<organism evidence="2 3">
    <name type="scientific">Botrytis fragariae</name>
    <dbReference type="NCBI Taxonomy" id="1964551"/>
    <lineage>
        <taxon>Eukaryota</taxon>
        <taxon>Fungi</taxon>
        <taxon>Dikarya</taxon>
        <taxon>Ascomycota</taxon>
        <taxon>Pezizomycotina</taxon>
        <taxon>Leotiomycetes</taxon>
        <taxon>Helotiales</taxon>
        <taxon>Sclerotiniaceae</taxon>
        <taxon>Botrytis</taxon>
    </lineage>
</organism>
<feature type="region of interest" description="Disordered" evidence="1">
    <location>
        <begin position="164"/>
        <end position="205"/>
    </location>
</feature>
<proteinExistence type="predicted"/>
<dbReference type="OrthoDB" id="4222821at2759"/>
<name>A0A8H6EMS4_9HELO</name>
<reference evidence="2 3" key="1">
    <citation type="journal article" date="2020" name="Phytopathology">
        <title>A high-quality genome resource of Botrytis fragariae, a new and rapidly spreading fungal pathogen causing strawberry gray mold in the U.S.A.</title>
        <authorList>
            <person name="Wu Y."/>
            <person name="Saski C.A."/>
            <person name="Schnabel G."/>
            <person name="Xiao S."/>
            <person name="Hu M."/>
        </authorList>
    </citation>
    <scope>NUCLEOTIDE SEQUENCE [LARGE SCALE GENOMIC DNA]</scope>
    <source>
        <strain evidence="2 3">BVB16</strain>
    </source>
</reference>
<feature type="compositionally biased region" description="Polar residues" evidence="1">
    <location>
        <begin position="178"/>
        <end position="194"/>
    </location>
</feature>
<accession>A0A8H6EMS4</accession>
<protein>
    <recommendedName>
        <fullName evidence="4">Zn(2)-C6 fungal-type domain-containing protein</fullName>
    </recommendedName>
</protein>
<gene>
    <name evidence="2" type="ORF">Bfra_000238</name>
</gene>
<dbReference type="AlphaFoldDB" id="A0A8H6EMS4"/>
<dbReference type="GeneID" id="59254375"/>
<evidence type="ECO:0000313" key="3">
    <source>
        <dbReference type="Proteomes" id="UP000531561"/>
    </source>
</evidence>
<sequence length="298" mass="32676">MDMNACGASPRRFACDRCRGQKLRYIRERADQQTCDRCFRADAERRASPVSSIRSFMSDTALTSTKSMGEKARVQKSVRKRRYNNAAQLQRQPQVTTQQAVMNTSIVTDTASPSGHLGQTALMNLFESSQSSSTMPMYPADFSTSNTLSDMPWAAEDSLFSGLILPDGTDETFDSPGNPDTPSSTESYLSQAPTYTGDFPSRPTPSLILSPRTVSSTSTSSLQDLECSSHKTLVMISENNTSCESSEDQVVDSISIDKDEEDTTVQWLGKTNLDLVSLLSRIGKGHPNCNRRDASSTN</sequence>
<dbReference type="EMBL" id="JABFCT010000002">
    <property type="protein sequence ID" value="KAF5878071.1"/>
    <property type="molecule type" value="Genomic_DNA"/>
</dbReference>
<evidence type="ECO:0000313" key="2">
    <source>
        <dbReference type="EMBL" id="KAF5878071.1"/>
    </source>
</evidence>